<name>A0AAN6WML8_9PEZI</name>
<evidence type="ECO:0000256" key="1">
    <source>
        <dbReference type="SAM" id="SignalP"/>
    </source>
</evidence>
<keyword evidence="3" id="KW-1185">Reference proteome</keyword>
<feature type="signal peptide" evidence="1">
    <location>
        <begin position="1"/>
        <end position="20"/>
    </location>
</feature>
<keyword evidence="1" id="KW-0732">Signal</keyword>
<accession>A0AAN6WML8</accession>
<organism evidence="2 3">
    <name type="scientific">Podospora australis</name>
    <dbReference type="NCBI Taxonomy" id="1536484"/>
    <lineage>
        <taxon>Eukaryota</taxon>
        <taxon>Fungi</taxon>
        <taxon>Dikarya</taxon>
        <taxon>Ascomycota</taxon>
        <taxon>Pezizomycotina</taxon>
        <taxon>Sordariomycetes</taxon>
        <taxon>Sordariomycetidae</taxon>
        <taxon>Sordariales</taxon>
        <taxon>Podosporaceae</taxon>
        <taxon>Podospora</taxon>
    </lineage>
</organism>
<gene>
    <name evidence="2" type="ORF">QBC35DRAFT_517456</name>
</gene>
<protein>
    <submittedName>
        <fullName evidence="2">Uncharacterized protein</fullName>
    </submittedName>
</protein>
<comment type="caution">
    <text evidence="2">The sequence shown here is derived from an EMBL/GenBank/DDBJ whole genome shotgun (WGS) entry which is preliminary data.</text>
</comment>
<evidence type="ECO:0000313" key="3">
    <source>
        <dbReference type="Proteomes" id="UP001302126"/>
    </source>
</evidence>
<sequence>MQTISLLTMALALPIFGALAAPLADGASAVASNEKRETPGNVYVCTGPNFTGNCEVLSLGTSGNCVPIPAPYAFNVGSFGPDRGAICRLFDTDHADCTGSGLAILWYPGQSDLGSPEKFHAAQKAAYWRCQTCTNCQ</sequence>
<evidence type="ECO:0000313" key="2">
    <source>
        <dbReference type="EMBL" id="KAK4184601.1"/>
    </source>
</evidence>
<dbReference type="EMBL" id="MU864481">
    <property type="protein sequence ID" value="KAK4184601.1"/>
    <property type="molecule type" value="Genomic_DNA"/>
</dbReference>
<dbReference type="Proteomes" id="UP001302126">
    <property type="component" value="Unassembled WGS sequence"/>
</dbReference>
<reference evidence="2" key="1">
    <citation type="journal article" date="2023" name="Mol. Phylogenet. Evol.">
        <title>Genome-scale phylogeny and comparative genomics of the fungal order Sordariales.</title>
        <authorList>
            <person name="Hensen N."/>
            <person name="Bonometti L."/>
            <person name="Westerberg I."/>
            <person name="Brannstrom I.O."/>
            <person name="Guillou S."/>
            <person name="Cros-Aarteil S."/>
            <person name="Calhoun S."/>
            <person name="Haridas S."/>
            <person name="Kuo A."/>
            <person name="Mondo S."/>
            <person name="Pangilinan J."/>
            <person name="Riley R."/>
            <person name="LaButti K."/>
            <person name="Andreopoulos B."/>
            <person name="Lipzen A."/>
            <person name="Chen C."/>
            <person name="Yan M."/>
            <person name="Daum C."/>
            <person name="Ng V."/>
            <person name="Clum A."/>
            <person name="Steindorff A."/>
            <person name="Ohm R.A."/>
            <person name="Martin F."/>
            <person name="Silar P."/>
            <person name="Natvig D.O."/>
            <person name="Lalanne C."/>
            <person name="Gautier V."/>
            <person name="Ament-Velasquez S.L."/>
            <person name="Kruys A."/>
            <person name="Hutchinson M.I."/>
            <person name="Powell A.J."/>
            <person name="Barry K."/>
            <person name="Miller A.N."/>
            <person name="Grigoriev I.V."/>
            <person name="Debuchy R."/>
            <person name="Gladieux P."/>
            <person name="Hiltunen Thoren M."/>
            <person name="Johannesson H."/>
        </authorList>
    </citation>
    <scope>NUCLEOTIDE SEQUENCE</scope>
    <source>
        <strain evidence="2">PSN309</strain>
    </source>
</reference>
<reference evidence="2" key="2">
    <citation type="submission" date="2023-05" db="EMBL/GenBank/DDBJ databases">
        <authorList>
            <consortium name="Lawrence Berkeley National Laboratory"/>
            <person name="Steindorff A."/>
            <person name="Hensen N."/>
            <person name="Bonometti L."/>
            <person name="Westerberg I."/>
            <person name="Brannstrom I.O."/>
            <person name="Guillou S."/>
            <person name="Cros-Aarteil S."/>
            <person name="Calhoun S."/>
            <person name="Haridas S."/>
            <person name="Kuo A."/>
            <person name="Mondo S."/>
            <person name="Pangilinan J."/>
            <person name="Riley R."/>
            <person name="Labutti K."/>
            <person name="Andreopoulos B."/>
            <person name="Lipzen A."/>
            <person name="Chen C."/>
            <person name="Yanf M."/>
            <person name="Daum C."/>
            <person name="Ng V."/>
            <person name="Clum A."/>
            <person name="Ohm R."/>
            <person name="Martin F."/>
            <person name="Silar P."/>
            <person name="Natvig D."/>
            <person name="Lalanne C."/>
            <person name="Gautier V."/>
            <person name="Ament-Velasquez S.L."/>
            <person name="Kruys A."/>
            <person name="Hutchinson M.I."/>
            <person name="Powell A.J."/>
            <person name="Barry K."/>
            <person name="Miller A.N."/>
            <person name="Grigoriev I.V."/>
            <person name="Debuchy R."/>
            <person name="Gladieux P."/>
            <person name="Thoren M.H."/>
            <person name="Johannesson H."/>
        </authorList>
    </citation>
    <scope>NUCLEOTIDE SEQUENCE</scope>
    <source>
        <strain evidence="2">PSN309</strain>
    </source>
</reference>
<proteinExistence type="predicted"/>
<dbReference type="AlphaFoldDB" id="A0AAN6WML8"/>
<feature type="chain" id="PRO_5042891629" evidence="1">
    <location>
        <begin position="21"/>
        <end position="137"/>
    </location>
</feature>